<evidence type="ECO:0000256" key="1">
    <source>
        <dbReference type="SAM" id="Coils"/>
    </source>
</evidence>
<organism evidence="2 3">
    <name type="scientific">Companilactobacillus nodensis DSM 19682 = JCM 14932 = NBRC 107160</name>
    <dbReference type="NCBI Taxonomy" id="1423775"/>
    <lineage>
        <taxon>Bacteria</taxon>
        <taxon>Bacillati</taxon>
        <taxon>Bacillota</taxon>
        <taxon>Bacilli</taxon>
        <taxon>Lactobacillales</taxon>
        <taxon>Lactobacillaceae</taxon>
        <taxon>Companilactobacillus</taxon>
    </lineage>
</organism>
<evidence type="ECO:0000313" key="3">
    <source>
        <dbReference type="Proteomes" id="UP000051248"/>
    </source>
</evidence>
<keyword evidence="1" id="KW-0175">Coiled coil</keyword>
<comment type="caution">
    <text evidence="2">The sequence shown here is derived from an EMBL/GenBank/DDBJ whole genome shotgun (WGS) entry which is preliminary data.</text>
</comment>
<dbReference type="PATRIC" id="fig|1423775.4.peg.2566"/>
<gene>
    <name evidence="2" type="ORF">FD03_GL002522</name>
</gene>
<dbReference type="Proteomes" id="UP000051248">
    <property type="component" value="Unassembled WGS sequence"/>
</dbReference>
<feature type="coiled-coil region" evidence="1">
    <location>
        <begin position="35"/>
        <end position="90"/>
    </location>
</feature>
<accession>A0A0R1KCZ6</accession>
<dbReference type="STRING" id="1423775.FD03_GL002522"/>
<keyword evidence="3" id="KW-1185">Reference proteome</keyword>
<dbReference type="EMBL" id="AZDZ01000022">
    <property type="protein sequence ID" value="KRK78745.1"/>
    <property type="molecule type" value="Genomic_DNA"/>
</dbReference>
<sequence length="91" mass="10283">MISALGGAFITGLFGVWLQQLKNKNNSEGIYADHIEELFERLDKTTEERDGLKGQVSDLTFQLIEQKKVVDSLTRQMGDLKNKLNEIEVGK</sequence>
<reference evidence="2 3" key="1">
    <citation type="journal article" date="2015" name="Genome Announc.">
        <title>Expanding the biotechnology potential of lactobacilli through comparative genomics of 213 strains and associated genera.</title>
        <authorList>
            <person name="Sun Z."/>
            <person name="Harris H.M."/>
            <person name="McCann A."/>
            <person name="Guo C."/>
            <person name="Argimon S."/>
            <person name="Zhang W."/>
            <person name="Yang X."/>
            <person name="Jeffery I.B."/>
            <person name="Cooney J.C."/>
            <person name="Kagawa T.F."/>
            <person name="Liu W."/>
            <person name="Song Y."/>
            <person name="Salvetti E."/>
            <person name="Wrobel A."/>
            <person name="Rasinkangas P."/>
            <person name="Parkhill J."/>
            <person name="Rea M.C."/>
            <person name="O'Sullivan O."/>
            <person name="Ritari J."/>
            <person name="Douillard F.P."/>
            <person name="Paul Ross R."/>
            <person name="Yang R."/>
            <person name="Briner A.E."/>
            <person name="Felis G.E."/>
            <person name="de Vos W.M."/>
            <person name="Barrangou R."/>
            <person name="Klaenhammer T.R."/>
            <person name="Caufield P.W."/>
            <person name="Cui Y."/>
            <person name="Zhang H."/>
            <person name="O'Toole P.W."/>
        </authorList>
    </citation>
    <scope>NUCLEOTIDE SEQUENCE [LARGE SCALE GENOMIC DNA]</scope>
    <source>
        <strain evidence="2 3">DSM 19682</strain>
    </source>
</reference>
<dbReference type="AlphaFoldDB" id="A0A0R1KCZ6"/>
<proteinExistence type="predicted"/>
<name>A0A0R1KCZ6_9LACO</name>
<protein>
    <submittedName>
        <fullName evidence="2">Uncharacterized protein</fullName>
    </submittedName>
</protein>
<evidence type="ECO:0000313" key="2">
    <source>
        <dbReference type="EMBL" id="KRK78745.1"/>
    </source>
</evidence>